<gene>
    <name evidence="1" type="ORF">ACFOEN_03955</name>
</gene>
<proteinExistence type="predicted"/>
<keyword evidence="2" id="KW-1185">Reference proteome</keyword>
<name>A0ABV7GZP0_9BURK</name>
<accession>A0ABV7GZP0</accession>
<protein>
    <submittedName>
        <fullName evidence="1">Uncharacterized protein</fullName>
    </submittedName>
</protein>
<sequence length="103" mass="10634">MLAVAVESTVMTPVLRTATPAGALLAELPLVRSLPFTASAAPMSEKRHIDTLLGALRASGVHETEAQWFARLGEPRQFAAPGEVEQAARIGAQLGAAGAFALG</sequence>
<dbReference type="RefSeq" id="WP_377301292.1">
    <property type="nucleotide sequence ID" value="NZ_CP180191.1"/>
</dbReference>
<dbReference type="Proteomes" id="UP001595556">
    <property type="component" value="Unassembled WGS sequence"/>
</dbReference>
<organism evidence="1 2">
    <name type="scientific">Piscinibacterium candidicorallinum</name>
    <dbReference type="NCBI Taxonomy" id="1793872"/>
    <lineage>
        <taxon>Bacteria</taxon>
        <taxon>Pseudomonadati</taxon>
        <taxon>Pseudomonadota</taxon>
        <taxon>Betaproteobacteria</taxon>
        <taxon>Burkholderiales</taxon>
        <taxon>Piscinibacterium</taxon>
    </lineage>
</organism>
<reference evidence="2" key="1">
    <citation type="journal article" date="2019" name="Int. J. Syst. Evol. Microbiol.">
        <title>The Global Catalogue of Microorganisms (GCM) 10K type strain sequencing project: providing services to taxonomists for standard genome sequencing and annotation.</title>
        <authorList>
            <consortium name="The Broad Institute Genomics Platform"/>
            <consortium name="The Broad Institute Genome Sequencing Center for Infectious Disease"/>
            <person name="Wu L."/>
            <person name="Ma J."/>
        </authorList>
    </citation>
    <scope>NUCLEOTIDE SEQUENCE [LARGE SCALE GENOMIC DNA]</scope>
    <source>
        <strain evidence="2">KCTC 52168</strain>
    </source>
</reference>
<evidence type="ECO:0000313" key="2">
    <source>
        <dbReference type="Proteomes" id="UP001595556"/>
    </source>
</evidence>
<dbReference type="EMBL" id="JBHRTI010000003">
    <property type="protein sequence ID" value="MFC3146792.1"/>
    <property type="molecule type" value="Genomic_DNA"/>
</dbReference>
<comment type="caution">
    <text evidence="1">The sequence shown here is derived from an EMBL/GenBank/DDBJ whole genome shotgun (WGS) entry which is preliminary data.</text>
</comment>
<evidence type="ECO:0000313" key="1">
    <source>
        <dbReference type="EMBL" id="MFC3146792.1"/>
    </source>
</evidence>